<dbReference type="EMBL" id="LR877146">
    <property type="protein sequence ID" value="CAD2213969.1"/>
    <property type="molecule type" value="Genomic_DNA"/>
</dbReference>
<feature type="region of interest" description="Disordered" evidence="1">
    <location>
        <begin position="120"/>
        <end position="145"/>
    </location>
</feature>
<sequence length="186" mass="20195">MPRRLSLDSQHDEEVIVSTTSGSSLSSACSNMDFLSDKSLPQFRLPADAYPSHMNGSSTNNNTTSSSGRHNNPINRRPSMMGNSAQYPSARRRSANVVPPQGNDMDENELNDFLLQLSKRENPNTNNNGDSCNPNSNSTNSYQDGQGELASASALLGTDMYVLPQAYLDLVKGTPKTRVGKFSSCK</sequence>
<name>A0A7G2C2T0_9TRYP</name>
<keyword evidence="3" id="KW-1185">Reference proteome</keyword>
<feature type="compositionally biased region" description="Low complexity" evidence="1">
    <location>
        <begin position="18"/>
        <end position="27"/>
    </location>
</feature>
<evidence type="ECO:0000313" key="3">
    <source>
        <dbReference type="Proteomes" id="UP000515908"/>
    </source>
</evidence>
<feature type="compositionally biased region" description="Low complexity" evidence="1">
    <location>
        <begin position="52"/>
        <end position="72"/>
    </location>
</feature>
<dbReference type="Proteomes" id="UP000515908">
    <property type="component" value="Chromosome 02"/>
</dbReference>
<feature type="region of interest" description="Disordered" evidence="1">
    <location>
        <begin position="1"/>
        <end position="27"/>
    </location>
</feature>
<dbReference type="PROSITE" id="PS51257">
    <property type="entry name" value="PROKAR_LIPOPROTEIN"/>
    <property type="match status" value="1"/>
</dbReference>
<proteinExistence type="predicted"/>
<evidence type="ECO:0000256" key="1">
    <source>
        <dbReference type="SAM" id="MobiDB-lite"/>
    </source>
</evidence>
<feature type="region of interest" description="Disordered" evidence="1">
    <location>
        <begin position="46"/>
        <end position="107"/>
    </location>
</feature>
<feature type="compositionally biased region" description="Basic and acidic residues" evidence="1">
    <location>
        <begin position="1"/>
        <end position="14"/>
    </location>
</feature>
<organism evidence="2 3">
    <name type="scientific">Angomonas deanei</name>
    <dbReference type="NCBI Taxonomy" id="59799"/>
    <lineage>
        <taxon>Eukaryota</taxon>
        <taxon>Discoba</taxon>
        <taxon>Euglenozoa</taxon>
        <taxon>Kinetoplastea</taxon>
        <taxon>Metakinetoplastina</taxon>
        <taxon>Trypanosomatida</taxon>
        <taxon>Trypanosomatidae</taxon>
        <taxon>Strigomonadinae</taxon>
        <taxon>Angomonas</taxon>
    </lineage>
</organism>
<reference evidence="2 3" key="1">
    <citation type="submission" date="2020-08" db="EMBL/GenBank/DDBJ databases">
        <authorList>
            <person name="Newling K."/>
            <person name="Davey J."/>
            <person name="Forrester S."/>
        </authorList>
    </citation>
    <scope>NUCLEOTIDE SEQUENCE [LARGE SCALE GENOMIC DNA]</scope>
    <source>
        <strain evidence="3">Crithidia deanei Carvalho (ATCC PRA-265)</strain>
    </source>
</reference>
<gene>
    <name evidence="2" type="ORF">ADEAN_000141300</name>
</gene>
<accession>A0A7G2C2T0</accession>
<feature type="compositionally biased region" description="Low complexity" evidence="1">
    <location>
        <begin position="123"/>
        <end position="138"/>
    </location>
</feature>
<evidence type="ECO:0000313" key="2">
    <source>
        <dbReference type="EMBL" id="CAD2213969.1"/>
    </source>
</evidence>
<protein>
    <submittedName>
        <fullName evidence="2">Uncharacterized protein</fullName>
    </submittedName>
</protein>
<dbReference type="VEuPathDB" id="TriTrypDB:ADEAN_000141300"/>
<dbReference type="AlphaFoldDB" id="A0A7G2C2T0"/>